<organism evidence="2">
    <name type="scientific">bioreactor metagenome</name>
    <dbReference type="NCBI Taxonomy" id="1076179"/>
    <lineage>
        <taxon>unclassified sequences</taxon>
        <taxon>metagenomes</taxon>
        <taxon>ecological metagenomes</taxon>
    </lineage>
</organism>
<dbReference type="GO" id="GO:0003677">
    <property type="term" value="F:DNA binding"/>
    <property type="evidence" value="ECO:0007669"/>
    <property type="project" value="InterPro"/>
</dbReference>
<dbReference type="InterPro" id="IPR011010">
    <property type="entry name" value="DNA_brk_join_enz"/>
</dbReference>
<evidence type="ECO:0000313" key="2">
    <source>
        <dbReference type="EMBL" id="MPN37458.1"/>
    </source>
</evidence>
<evidence type="ECO:0000256" key="1">
    <source>
        <dbReference type="ARBA" id="ARBA00023172"/>
    </source>
</evidence>
<sequence length="55" mass="6065">MLIEMGQPILLVSERLGHNNVQTTLNTYAHLYPNKGIELADALQKTATSGELMPK</sequence>
<keyword evidence="1" id="KW-0233">DNA recombination</keyword>
<dbReference type="SUPFAM" id="SSF56349">
    <property type="entry name" value="DNA breaking-rejoining enzymes"/>
    <property type="match status" value="1"/>
</dbReference>
<accession>A0A645HEJ7</accession>
<gene>
    <name evidence="2" type="ORF">SDC9_184977</name>
</gene>
<reference evidence="2" key="1">
    <citation type="submission" date="2019-08" db="EMBL/GenBank/DDBJ databases">
        <authorList>
            <person name="Kucharzyk K."/>
            <person name="Murdoch R.W."/>
            <person name="Higgins S."/>
            <person name="Loffler F."/>
        </authorList>
    </citation>
    <scope>NUCLEOTIDE SEQUENCE</scope>
</reference>
<dbReference type="InterPro" id="IPR013762">
    <property type="entry name" value="Integrase-like_cat_sf"/>
</dbReference>
<name>A0A645HEJ7_9ZZZZ</name>
<dbReference type="GO" id="GO:0006310">
    <property type="term" value="P:DNA recombination"/>
    <property type="evidence" value="ECO:0007669"/>
    <property type="project" value="UniProtKB-KW"/>
</dbReference>
<dbReference type="AlphaFoldDB" id="A0A645HEJ7"/>
<evidence type="ECO:0008006" key="3">
    <source>
        <dbReference type="Google" id="ProtNLM"/>
    </source>
</evidence>
<dbReference type="Gene3D" id="1.10.443.10">
    <property type="entry name" value="Intergrase catalytic core"/>
    <property type="match status" value="1"/>
</dbReference>
<comment type="caution">
    <text evidence="2">The sequence shown here is derived from an EMBL/GenBank/DDBJ whole genome shotgun (WGS) entry which is preliminary data.</text>
</comment>
<proteinExistence type="predicted"/>
<dbReference type="EMBL" id="VSSQ01092120">
    <property type="protein sequence ID" value="MPN37458.1"/>
    <property type="molecule type" value="Genomic_DNA"/>
</dbReference>
<protein>
    <recommendedName>
        <fullName evidence="3">Tyr recombinase domain-containing protein</fullName>
    </recommendedName>
</protein>
<dbReference type="GO" id="GO:0015074">
    <property type="term" value="P:DNA integration"/>
    <property type="evidence" value="ECO:0007669"/>
    <property type="project" value="InterPro"/>
</dbReference>